<dbReference type="InterPro" id="IPR002035">
    <property type="entry name" value="VWF_A"/>
</dbReference>
<feature type="domain" description="VWFA" evidence="1">
    <location>
        <begin position="375"/>
        <end position="575"/>
    </location>
</feature>
<dbReference type="CDD" id="cd01450">
    <property type="entry name" value="vWFA_subfamily_ECM"/>
    <property type="match status" value="1"/>
</dbReference>
<feature type="domain" description="VWFA" evidence="1">
    <location>
        <begin position="1332"/>
        <end position="1508"/>
    </location>
</feature>
<name>A0A8T0A2M5_9BILA</name>
<dbReference type="PANTHER" id="PTHR24020:SF20">
    <property type="entry name" value="PH DOMAIN-CONTAINING PROTEIN"/>
    <property type="match status" value="1"/>
</dbReference>
<feature type="non-terminal residue" evidence="2">
    <location>
        <position position="1837"/>
    </location>
</feature>
<dbReference type="EMBL" id="JABEBT010000004">
    <property type="protein sequence ID" value="KAF7639665.1"/>
    <property type="molecule type" value="Genomic_DNA"/>
</dbReference>
<dbReference type="SUPFAM" id="SSF53300">
    <property type="entry name" value="vWA-like"/>
    <property type="match status" value="8"/>
</dbReference>
<comment type="caution">
    <text evidence="2">The sequence shown here is derived from an EMBL/GenBank/DDBJ whole genome shotgun (WGS) entry which is preliminary data.</text>
</comment>
<dbReference type="PROSITE" id="PS50234">
    <property type="entry name" value="VWFA"/>
    <property type="match status" value="7"/>
</dbReference>
<protein>
    <recommendedName>
        <fullName evidence="1">VWFA domain-containing protein</fullName>
    </recommendedName>
</protein>
<dbReference type="Proteomes" id="UP000605970">
    <property type="component" value="Unassembled WGS sequence"/>
</dbReference>
<dbReference type="CDD" id="cd00198">
    <property type="entry name" value="vWFA"/>
    <property type="match status" value="3"/>
</dbReference>
<proteinExistence type="predicted"/>
<evidence type="ECO:0000259" key="1">
    <source>
        <dbReference type="PROSITE" id="PS50234"/>
    </source>
</evidence>
<dbReference type="PANTHER" id="PTHR24020">
    <property type="entry name" value="COLLAGEN ALPHA"/>
    <property type="match status" value="1"/>
</dbReference>
<reference evidence="2" key="1">
    <citation type="journal article" date="2020" name="Ecol. Evol.">
        <title>Genome structure and content of the rice root-knot nematode (Meloidogyne graminicola).</title>
        <authorList>
            <person name="Phan N.T."/>
            <person name="Danchin E.G.J."/>
            <person name="Klopp C."/>
            <person name="Perfus-Barbeoch L."/>
            <person name="Kozlowski D.K."/>
            <person name="Koutsovoulos G.D."/>
            <person name="Lopez-Roques C."/>
            <person name="Bouchez O."/>
            <person name="Zahm M."/>
            <person name="Besnard G."/>
            <person name="Bellafiore S."/>
        </authorList>
    </citation>
    <scope>NUCLEOTIDE SEQUENCE</scope>
    <source>
        <strain evidence="2">VN-18</strain>
    </source>
</reference>
<dbReference type="InterPro" id="IPR050525">
    <property type="entry name" value="ECM_Assembly_Org"/>
</dbReference>
<dbReference type="SMART" id="SM00327">
    <property type="entry name" value="VWA"/>
    <property type="match status" value="7"/>
</dbReference>
<dbReference type="InterPro" id="IPR036465">
    <property type="entry name" value="vWFA_dom_sf"/>
</dbReference>
<keyword evidence="3" id="KW-1185">Reference proteome</keyword>
<dbReference type="PRINTS" id="PR00453">
    <property type="entry name" value="VWFADOMAIN"/>
</dbReference>
<dbReference type="Gene3D" id="3.40.50.410">
    <property type="entry name" value="von Willebrand factor, type A domain"/>
    <property type="match status" value="8"/>
</dbReference>
<gene>
    <name evidence="2" type="ORF">Mgra_00000991</name>
</gene>
<sequence length="1837" mass="209513">IDLFILLDTSGSIYPIFNLQHQLALDILNNLNINEIGQKLRIKNFNNKEIIEKLKNIKFTGENTKIADAIELALNEFEMGGRKNSNKFLILISDGNGQEFWSRVQTVGKKLQQIPSLITFAVSASQNFNLPELMLYIGNKQRIFVGKRYKDFNSFNSSFEKQLALAIQLIERLPSTDIDQGKIRLAALSFGREPRLEGRWLEHLGKLEIQRRLRSIYPTRVQSSFASAVNLTLNEIKNFRRKNARLLMFILWSGSNGRNNAEELSKAVRPFNSLNNSELFAVAATQGAQLSRLKSLVGDQWHVFIDARAKQFVEQVSKILLECVLPPSGRHENKEEAFDSHEPINSVERIEHLQLSAKLLEKEFINLECEDDPIDLIILLNVNSKQTSSEQFDVFKRVAKDTIKQAPSEQFINRINITIWSGNILKKEQPKTLDDALFVIDRIDWPNNNNEINGKTSLLSLSESLNIVLTEYNKNKEQENIEENEKRLVIVLLTDGYSSINENNLLNIKKLQKLLENKRITIFGLNFGNLKINEILQNILTINIFSSKPSFIRLFNIKENGQMAKFMILYLIKELKNKKKKKEKNVEKEFKEQLNLILQFISLLPEKNFENNLFHIGAISFHKNALLHFTFGEILEKNLIIERISNIQHTGGSTSTVNGINLALEQIEKLKRLDAKQIIILLSDGNSQDPWSDIITTADRLQSSKINLIAITVSQNHFFRELEMLAGNKMNVYINNRIKQFFEDIENILSCNINSSLISNKINEKIIKNQNLTKLENFSSDFLNKRNINTTNTNINFSSSSSFNVLIPTTKTISLFPTLINNIETTSNNILINKTNKTTTTLLSALNDCNIQNIDILFIFDISTSIEKEFIAQKNFVINLIQFLPEQEFNERISIGLIKFNSKASLQFPFLVGRQRDDILQKIQNIEHFGGPTSLFEASKIAMEEISKNHRSNARLIIILITDGHSQDEWGNVKKSSQILRNLTNEIYAITFSENFALNELLEYIKNPKRIYSEGEGNERFLIEIGQSIIGCFENEDLLINNINTENNLIKPAKAHAGIVVQKTKILEINKEENNNNNNRFERDDDEEKSLQINENNFTNCSYSKMDLIIILDASSSRENVFEHQRELALSLIEKLPININDTHVAIGINSFTNIPVLRQTLGLGRDKKMVRKAIEDINYKGGSTLTSKAIELAIQDLEKGKRLDALQVIILMNDGMSQDPWENVLSVSKKLAESGAERFGVALGDEVDLRELEHYIGNKKRIYRDGTTQKFLQDIVGLINNNNCLENNFNEKNDNLSKIENNKNNEEIINKEFNDFQRDDSSNNCQKTKLDLIVVLDNTDSSSLGNDPKLNSNRYLLLDVLGSLPLNHHVRLAVISIGEQKQELSFSEAQDRESIFKRIEHINSIFIHPNYAKAVEKAINYYNGAGRNFESNGIILIVGDGKNDLDGLEERKRVGKLIKKIPSLSCHAVDSSKNVDEQTLISFTGSNDRIYPYDRNAEFAHFLLNKALECQTSELNNNNSSNFFSEESNEEQLEKINEDEEMEEEPFERKEENNTKEILIEENIKKENNQRNNLLINTTDNKVILTTLSPPSTKKQQLNNKINKQTISSLKIIHPTLVTTFPLLTTKSTTKSTATFKQGCLIDLILLIDSSGSVHQTFEQEKHLAANIIQKLRLGPQNARVALIKFAAADKVRTIQSFLDPQSQERLLNLLETIPFSDGITAIHSALRQAIFEYTIERGARPNIATPLAVVITDGFGQHNFSIESIQLRKLIPNIYAVAINNNETMAIAREELIRITGDIHRVFTDKSIGTFYDQLDEKLRGLFIFIYLIYSQNVS</sequence>
<feature type="domain" description="VWFA" evidence="1">
    <location>
        <begin position="567"/>
        <end position="749"/>
    </location>
</feature>
<feature type="domain" description="VWFA" evidence="1">
    <location>
        <begin position="855"/>
        <end position="1029"/>
    </location>
</feature>
<dbReference type="Pfam" id="PF00092">
    <property type="entry name" value="VWA"/>
    <property type="match status" value="6"/>
</dbReference>
<feature type="domain" description="VWFA" evidence="1">
    <location>
        <begin position="2"/>
        <end position="173"/>
    </location>
</feature>
<organism evidence="2 3">
    <name type="scientific">Meloidogyne graminicola</name>
    <dbReference type="NCBI Taxonomy" id="189291"/>
    <lineage>
        <taxon>Eukaryota</taxon>
        <taxon>Metazoa</taxon>
        <taxon>Ecdysozoa</taxon>
        <taxon>Nematoda</taxon>
        <taxon>Chromadorea</taxon>
        <taxon>Rhabditida</taxon>
        <taxon>Tylenchina</taxon>
        <taxon>Tylenchomorpha</taxon>
        <taxon>Tylenchoidea</taxon>
        <taxon>Meloidogynidae</taxon>
        <taxon>Meloidogyninae</taxon>
        <taxon>Meloidogyne</taxon>
    </lineage>
</organism>
<dbReference type="OrthoDB" id="6132182at2759"/>
<feature type="domain" description="VWFA" evidence="1">
    <location>
        <begin position="1107"/>
        <end position="1280"/>
    </location>
</feature>
<accession>A0A8T0A2M5</accession>
<feature type="domain" description="VWFA" evidence="1">
    <location>
        <begin position="1644"/>
        <end position="1821"/>
    </location>
</feature>
<evidence type="ECO:0000313" key="2">
    <source>
        <dbReference type="EMBL" id="KAF7639665.1"/>
    </source>
</evidence>
<evidence type="ECO:0000313" key="3">
    <source>
        <dbReference type="Proteomes" id="UP000605970"/>
    </source>
</evidence>